<keyword evidence="1" id="KW-0808">Transferase</keyword>
<dbReference type="SUPFAM" id="SSF53335">
    <property type="entry name" value="S-adenosyl-L-methionine-dependent methyltransferases"/>
    <property type="match status" value="1"/>
</dbReference>
<organism evidence="5 6">
    <name type="scientific">Adineta steineri</name>
    <dbReference type="NCBI Taxonomy" id="433720"/>
    <lineage>
        <taxon>Eukaryota</taxon>
        <taxon>Metazoa</taxon>
        <taxon>Spiralia</taxon>
        <taxon>Gnathifera</taxon>
        <taxon>Rotifera</taxon>
        <taxon>Eurotatoria</taxon>
        <taxon>Bdelloidea</taxon>
        <taxon>Adinetida</taxon>
        <taxon>Adinetidae</taxon>
        <taxon>Adineta</taxon>
    </lineage>
</organism>
<dbReference type="Proteomes" id="UP000663868">
    <property type="component" value="Unassembled WGS sequence"/>
</dbReference>
<dbReference type="Gene3D" id="3.40.50.150">
    <property type="entry name" value="Vaccinia Virus protein VP39"/>
    <property type="match status" value="1"/>
</dbReference>
<feature type="domain" description="PKS/mFAS DH" evidence="3">
    <location>
        <begin position="1"/>
        <end position="233"/>
    </location>
</feature>
<feature type="region of interest" description="C-terminal hotdog fold" evidence="2">
    <location>
        <begin position="77"/>
        <end position="233"/>
    </location>
</feature>
<dbReference type="GO" id="GO:0016740">
    <property type="term" value="F:transferase activity"/>
    <property type="evidence" value="ECO:0007669"/>
    <property type="project" value="UniProtKB-KW"/>
</dbReference>
<dbReference type="PANTHER" id="PTHR45681">
    <property type="entry name" value="POLYKETIDE SYNTHASE 44-RELATED"/>
    <property type="match status" value="1"/>
</dbReference>
<accession>A0A819TRT3</accession>
<gene>
    <name evidence="4" type="ORF">IZO911_LOCUS34551</name>
    <name evidence="5" type="ORF">KXQ929_LOCUS33136</name>
</gene>
<comment type="caution">
    <text evidence="5">The sequence shown here is derived from an EMBL/GenBank/DDBJ whole genome shotgun (WGS) entry which is preliminary data.</text>
</comment>
<protein>
    <recommendedName>
        <fullName evidence="3">PKS/mFAS DH domain-containing protein</fullName>
    </recommendedName>
</protein>
<dbReference type="InterPro" id="IPR042104">
    <property type="entry name" value="PKS_dehydratase_sf"/>
</dbReference>
<comment type="caution">
    <text evidence="2">Lacks conserved residue(s) required for the propagation of feature annotation.</text>
</comment>
<evidence type="ECO:0000313" key="4">
    <source>
        <dbReference type="EMBL" id="CAF1310037.1"/>
    </source>
</evidence>
<evidence type="ECO:0000256" key="2">
    <source>
        <dbReference type="PROSITE-ProRule" id="PRU01363"/>
    </source>
</evidence>
<proteinExistence type="predicted"/>
<dbReference type="InterPro" id="IPR049900">
    <property type="entry name" value="PKS_mFAS_DH"/>
</dbReference>
<dbReference type="InterPro" id="IPR050444">
    <property type="entry name" value="Polyketide_Synthase"/>
</dbReference>
<sequence>MPMHEWYIYSRPWSAAGPDCMRPSGMTCTDVVESFRDQNNLNKYSLNEFTLHARGKIEIDFKEQKSLTIPPINTIDDTWTTQDITSAYAHLSTRGYQYGSSFQKIKTLHGTSTTAISELSNDDDTDCSSFYLLHPSVMDSSLHPFLVLLPGIDTTFLPVRIQKFIYSSKIKTKMNQSTNVEVRVLCHDNICGIGQEGTYSFDLWIFPMDNKIEEPVFTFENIVIQQVQGVQSGRWSMEKTIYDKLNIQTDLPNTDHKTYLNTIVKDYCMKRVWTDSPIIKDISHLLPSPKIILNNHLNSVSNQDLIESIEPFNELAAYYVQMAIKDLDLNQQYHPLLNACRSLASTLREQVTWHSTQLRLIQLTERFPRLKPFLIILNKYGLHLKDILNGEKTGFDIFLDDDEIGQTFQQIKTLISATKTQQIFHSICQHLQLQYEQQQTKDNSFQNYRLCIFWLSGNDCSDILPILDLFLNLSQQTGLLIDLHYSDADPIQLANAQQTFNTHTTNQTVDLYDSKTLEKISIESFGIIFSSNQLQGNQDLTNSLIDLHRLLIPNGLLLLLELVHIPLYFDLIFGFSDQWWSSSSDDDNNRALNNIQQWITLLKQIEGFNVIESTLNQNETFKQNEELICRTLSRILQIIQKSSPYFYPFLYVLTDQAPFNNDSNLNTIASSFIGLARSLITEYERHRLKLIDLQTSLNNELIFIHTLIEYMINSSCSSS</sequence>
<evidence type="ECO:0000259" key="3">
    <source>
        <dbReference type="PROSITE" id="PS52019"/>
    </source>
</evidence>
<evidence type="ECO:0000256" key="1">
    <source>
        <dbReference type="ARBA" id="ARBA00022679"/>
    </source>
</evidence>
<dbReference type="EMBL" id="CAJNOE010000687">
    <property type="protein sequence ID" value="CAF1310037.1"/>
    <property type="molecule type" value="Genomic_DNA"/>
</dbReference>
<dbReference type="Gene3D" id="3.10.129.110">
    <property type="entry name" value="Polyketide synthase dehydratase"/>
    <property type="match status" value="1"/>
</dbReference>
<reference evidence="5" key="1">
    <citation type="submission" date="2021-02" db="EMBL/GenBank/DDBJ databases">
        <authorList>
            <person name="Nowell W R."/>
        </authorList>
    </citation>
    <scope>NUCLEOTIDE SEQUENCE</scope>
</reference>
<dbReference type="PROSITE" id="PS52019">
    <property type="entry name" value="PKS_MFAS_DH"/>
    <property type="match status" value="1"/>
</dbReference>
<dbReference type="PANTHER" id="PTHR45681:SF6">
    <property type="entry name" value="POLYKETIDE SYNTHASE 37"/>
    <property type="match status" value="1"/>
</dbReference>
<dbReference type="InterPro" id="IPR029063">
    <property type="entry name" value="SAM-dependent_MTases_sf"/>
</dbReference>
<dbReference type="AlphaFoldDB" id="A0A819TRT3"/>
<evidence type="ECO:0000313" key="5">
    <source>
        <dbReference type="EMBL" id="CAF4077477.1"/>
    </source>
</evidence>
<evidence type="ECO:0000313" key="6">
    <source>
        <dbReference type="Proteomes" id="UP000663868"/>
    </source>
</evidence>
<dbReference type="Pfam" id="PF14765">
    <property type="entry name" value="PS-DH"/>
    <property type="match status" value="1"/>
</dbReference>
<dbReference type="InterPro" id="IPR049551">
    <property type="entry name" value="PKS_DH_C"/>
</dbReference>
<feature type="region of interest" description="N-terminal hotdog fold" evidence="2">
    <location>
        <begin position="1"/>
        <end position="64"/>
    </location>
</feature>
<name>A0A819TRT3_9BILA</name>
<dbReference type="Proteomes" id="UP000663860">
    <property type="component" value="Unassembled WGS sequence"/>
</dbReference>
<dbReference type="EMBL" id="CAJOBB010004167">
    <property type="protein sequence ID" value="CAF4077477.1"/>
    <property type="molecule type" value="Genomic_DNA"/>
</dbReference>